<protein>
    <submittedName>
        <fullName evidence="2">Uncharacterized protein</fullName>
    </submittedName>
</protein>
<organism evidence="2 3">
    <name type="scientific">Zasmidium cellare</name>
    <name type="common">Wine cellar mold</name>
    <name type="synonym">Racodium cellare</name>
    <dbReference type="NCBI Taxonomy" id="395010"/>
    <lineage>
        <taxon>Eukaryota</taxon>
        <taxon>Fungi</taxon>
        <taxon>Dikarya</taxon>
        <taxon>Ascomycota</taxon>
        <taxon>Pezizomycotina</taxon>
        <taxon>Dothideomycetes</taxon>
        <taxon>Dothideomycetidae</taxon>
        <taxon>Mycosphaerellales</taxon>
        <taxon>Mycosphaerellaceae</taxon>
        <taxon>Zasmidium</taxon>
    </lineage>
</organism>
<keyword evidence="3" id="KW-1185">Reference proteome</keyword>
<keyword evidence="1" id="KW-0732">Signal</keyword>
<evidence type="ECO:0000313" key="3">
    <source>
        <dbReference type="Proteomes" id="UP001305779"/>
    </source>
</evidence>
<feature type="chain" id="PRO_5046971000" evidence="1">
    <location>
        <begin position="20"/>
        <end position="162"/>
    </location>
</feature>
<dbReference type="Proteomes" id="UP001305779">
    <property type="component" value="Unassembled WGS sequence"/>
</dbReference>
<evidence type="ECO:0000256" key="1">
    <source>
        <dbReference type="SAM" id="SignalP"/>
    </source>
</evidence>
<gene>
    <name evidence="2" type="ORF">PRZ48_014794</name>
</gene>
<comment type="caution">
    <text evidence="2">The sequence shown here is derived from an EMBL/GenBank/DDBJ whole genome shotgun (WGS) entry which is preliminary data.</text>
</comment>
<accession>A0ABR0DZS0</accession>
<proteinExistence type="predicted"/>
<reference evidence="2 3" key="1">
    <citation type="journal article" date="2023" name="G3 (Bethesda)">
        <title>A chromosome-level genome assembly of Zasmidium syzygii isolated from banana leaves.</title>
        <authorList>
            <person name="van Westerhoven A.C."/>
            <person name="Mehrabi R."/>
            <person name="Talebi R."/>
            <person name="Steentjes M.B.F."/>
            <person name="Corcolon B."/>
            <person name="Chong P.A."/>
            <person name="Kema G.H.J."/>
            <person name="Seidl M.F."/>
        </authorList>
    </citation>
    <scope>NUCLEOTIDE SEQUENCE [LARGE SCALE GENOMIC DNA]</scope>
    <source>
        <strain evidence="2 3">P124</strain>
    </source>
</reference>
<sequence length="162" mass="17292">MSLLTTLLSLSALTLPSLAVALPQTDAATGLPQYYHWNITNWHAGCARSGCSYDFNVTGPLDGIYPEFKAYCSGGDIGFFEDCELLEGLTNEGTGVPSVAARLEPSAQDGVARMAVSLSFQEETAGITHNITGTHETSYNAFVAPLEDFSIFVEDMTVTQVA</sequence>
<dbReference type="EMBL" id="JAXOVC010000014">
    <property type="protein sequence ID" value="KAK4494496.1"/>
    <property type="molecule type" value="Genomic_DNA"/>
</dbReference>
<evidence type="ECO:0000313" key="2">
    <source>
        <dbReference type="EMBL" id="KAK4494496.1"/>
    </source>
</evidence>
<feature type="signal peptide" evidence="1">
    <location>
        <begin position="1"/>
        <end position="19"/>
    </location>
</feature>
<name>A0ABR0DZS0_ZASCE</name>